<evidence type="ECO:0000313" key="3">
    <source>
        <dbReference type="Proteomes" id="UP000465240"/>
    </source>
</evidence>
<comment type="caution">
    <text evidence="2">The sequence shown here is derived from an EMBL/GenBank/DDBJ whole genome shotgun (WGS) entry which is preliminary data.</text>
</comment>
<dbReference type="PROSITE" id="PS51674">
    <property type="entry name" value="4FE4S_WBL"/>
    <property type="match status" value="1"/>
</dbReference>
<protein>
    <recommendedName>
        <fullName evidence="1">4Fe-4S Wbl-type domain-containing protein</fullName>
    </recommendedName>
</protein>
<dbReference type="Proteomes" id="UP000465240">
    <property type="component" value="Unassembled WGS sequence"/>
</dbReference>
<sequence length="273" mass="30174">MTTPYTVLIEALAGAPSLPGARCRGRHHLFDPADLGEHAQARHDQALGLCTRCPALVACSQWFNSLPPRQRPVGVVAGRINQWADRPSKEKPSLEMEKATMANHHETDYSDYRRAAVLTLHHRRGNTPGVLAIVDETNAEDRARELLFAVLGFHRHLITRLRSEEGLMLVSDYVHGLAVHEPINPEGMDIRRAAQILEHHGQGNHDGIGLEMTAATAEQRATHVFLQLLWIYETALPELTSRAGIAWIEAQIELLLAEEFRPGTDGQGGGSKP</sequence>
<dbReference type="EMBL" id="BLKX01000001">
    <property type="protein sequence ID" value="GFG81656.1"/>
    <property type="molecule type" value="Genomic_DNA"/>
</dbReference>
<evidence type="ECO:0000313" key="2">
    <source>
        <dbReference type="EMBL" id="GFG81656.1"/>
    </source>
</evidence>
<keyword evidence="3" id="KW-1185">Reference proteome</keyword>
<evidence type="ECO:0000259" key="1">
    <source>
        <dbReference type="PROSITE" id="PS51674"/>
    </source>
</evidence>
<reference evidence="2 3" key="1">
    <citation type="journal article" date="2019" name="Emerg. Microbes Infect.">
        <title>Comprehensive subspecies identification of 175 nontuberculous mycobacteria species based on 7547 genomic profiles.</title>
        <authorList>
            <person name="Matsumoto Y."/>
            <person name="Kinjo T."/>
            <person name="Motooka D."/>
            <person name="Nabeya D."/>
            <person name="Jung N."/>
            <person name="Uechi K."/>
            <person name="Horii T."/>
            <person name="Iida T."/>
            <person name="Fujita J."/>
            <person name="Nakamura S."/>
        </authorList>
    </citation>
    <scope>NUCLEOTIDE SEQUENCE [LARGE SCALE GENOMIC DNA]</scope>
    <source>
        <strain evidence="2 3">JCM 18565</strain>
    </source>
</reference>
<feature type="domain" description="4Fe-4S Wbl-type" evidence="1">
    <location>
        <begin position="22"/>
        <end position="86"/>
    </location>
</feature>
<gene>
    <name evidence="2" type="ORF">MPRG_49320</name>
</gene>
<name>A0ABQ1CB18_9MYCO</name>
<organism evidence="2 3">
    <name type="scientific">Mycobacterium paragordonae</name>
    <dbReference type="NCBI Taxonomy" id="1389713"/>
    <lineage>
        <taxon>Bacteria</taxon>
        <taxon>Bacillati</taxon>
        <taxon>Actinomycetota</taxon>
        <taxon>Actinomycetes</taxon>
        <taxon>Mycobacteriales</taxon>
        <taxon>Mycobacteriaceae</taxon>
        <taxon>Mycobacterium</taxon>
    </lineage>
</organism>
<proteinExistence type="predicted"/>
<accession>A0ABQ1CB18</accession>
<dbReference type="InterPro" id="IPR034768">
    <property type="entry name" value="4FE4S_WBL"/>
</dbReference>